<dbReference type="InterPro" id="IPR032288">
    <property type="entry name" value="Metallophos_C"/>
</dbReference>
<name>A0A1P8MZC2_9RHOB</name>
<dbReference type="STRING" id="299262.BWR18_18500"/>
<dbReference type="GO" id="GO:0016787">
    <property type="term" value="F:hydrolase activity"/>
    <property type="evidence" value="ECO:0007669"/>
    <property type="project" value="InterPro"/>
</dbReference>
<dbReference type="Pfam" id="PF16370">
    <property type="entry name" value="MetallophosC"/>
    <property type="match status" value="2"/>
</dbReference>
<evidence type="ECO:0000313" key="6">
    <source>
        <dbReference type="Proteomes" id="UP000186336"/>
    </source>
</evidence>
<dbReference type="InterPro" id="IPR004843">
    <property type="entry name" value="Calcineurin-like_PHP"/>
</dbReference>
<dbReference type="KEGG" id="tom:BWR18_18500"/>
<dbReference type="InterPro" id="IPR029052">
    <property type="entry name" value="Metallo-depent_PP-like"/>
</dbReference>
<evidence type="ECO:0000313" key="5">
    <source>
        <dbReference type="EMBL" id="APX13447.1"/>
    </source>
</evidence>
<evidence type="ECO:0000259" key="3">
    <source>
        <dbReference type="Pfam" id="PF16370"/>
    </source>
</evidence>
<feature type="domain" description="Calcineurin-like phosphoesterase" evidence="2">
    <location>
        <begin position="189"/>
        <end position="356"/>
    </location>
</feature>
<dbReference type="AlphaFoldDB" id="A0A1P8MZC2"/>
<evidence type="ECO:0008006" key="7">
    <source>
        <dbReference type="Google" id="ProtNLM"/>
    </source>
</evidence>
<organism evidence="5 6">
    <name type="scientific">Tateyamaria omphalii</name>
    <dbReference type="NCBI Taxonomy" id="299262"/>
    <lineage>
        <taxon>Bacteria</taxon>
        <taxon>Pseudomonadati</taxon>
        <taxon>Pseudomonadota</taxon>
        <taxon>Alphaproteobacteria</taxon>
        <taxon>Rhodobacterales</taxon>
        <taxon>Roseobacteraceae</taxon>
        <taxon>Tateyamaria</taxon>
    </lineage>
</organism>
<dbReference type="Proteomes" id="UP000186336">
    <property type="component" value="Chromosome"/>
</dbReference>
<dbReference type="InterPro" id="IPR032285">
    <property type="entry name" value="Metallophos_N"/>
</dbReference>
<dbReference type="Gene3D" id="2.60.40.10">
    <property type="entry name" value="Immunoglobulins"/>
    <property type="match status" value="1"/>
</dbReference>
<evidence type="ECO:0000259" key="4">
    <source>
        <dbReference type="Pfam" id="PF16371"/>
    </source>
</evidence>
<gene>
    <name evidence="5" type="ORF">BWR18_18500</name>
</gene>
<evidence type="ECO:0000256" key="1">
    <source>
        <dbReference type="SAM" id="SignalP"/>
    </source>
</evidence>
<dbReference type="InterPro" id="IPR013783">
    <property type="entry name" value="Ig-like_fold"/>
</dbReference>
<sequence length="644" mass="70939">MHRILTLTALCTLAGAVLAKDPTYIGGVHVVRGAGDGADMARGTVFLDENRNAQLDPGEAGLPNVQVSNGREVVLTAEDGTYELPAYDDMNLMVTKPAGYATPVSADMVPQFAYIHKVDGSPDLRFGGIDPTGPLPEAVNFPLIEDAVGAEFNCLIFGDAQAYTNREIGYVRDTAGQMLATADLSDTECLIFAGDVMGDDLSLYPRFKSIIAVGQTPQYFVGGNHDIDFDAEDDKDSFDTFRREWGPEYYSFDIGDVHFVGLDNVRYPCNGVDPHPFCATDANHTYNGVITGRQLEWLENDLANVPEDKLIVLTAHIPFQTFTDNTAAKHQTDNLDELVAVLGDRPVLGLAGHTHTTENIEKGEHFHGWEENTNVGPAPFHQIIAGGLSGSWWAGDLNAQGVPHGTQRLGSPRGFYELAFNGPEFVDTYRTFHTHEDEQFHASFNTPRFREWAERLLTYRALYEREFDQTPPVVRRDLGDMLMLTTDDLAEGTWLTVNVWNGSASSVVFASLNGGDAMPAERTQSGTGEEKLEGVDYADPLALAMQSTQGSIAARSVDGGDETAGFTTWQGTSWSGKANPFQGWMLTDNSSHLWRLDMPNDLPVGLHTVEITVTDRHDRVYRDTIAFEVVEELPNLEWQAEFWE</sequence>
<dbReference type="InterPro" id="IPR051918">
    <property type="entry name" value="STPP_CPPED1"/>
</dbReference>
<keyword evidence="1" id="KW-0732">Signal</keyword>
<dbReference type="OrthoDB" id="9784378at2"/>
<feature type="domain" description="Calcineurin-like phosphoesterase C-terminal" evidence="3">
    <location>
        <begin position="568"/>
        <end position="621"/>
    </location>
</feature>
<proteinExistence type="predicted"/>
<accession>A0A1P8MZC2</accession>
<dbReference type="Gene3D" id="3.60.21.10">
    <property type="match status" value="1"/>
</dbReference>
<dbReference type="RefSeq" id="WP_076629880.1">
    <property type="nucleotide sequence ID" value="NZ_CP019312.1"/>
</dbReference>
<reference evidence="5 6" key="1">
    <citation type="submission" date="2017-01" db="EMBL/GenBank/DDBJ databases">
        <title>Complete genome of Tateyamaria omphalii DOK1-4 isolated from seawater in Dokdo.</title>
        <authorList>
            <person name="Kim J.H."/>
            <person name="Chi W.-J."/>
        </authorList>
    </citation>
    <scope>NUCLEOTIDE SEQUENCE [LARGE SCALE GENOMIC DNA]</scope>
    <source>
        <strain evidence="5 6">DOK1-4</strain>
    </source>
</reference>
<feature type="domain" description="Calcineurin-like phosphoesterase C-terminal" evidence="3">
    <location>
        <begin position="385"/>
        <end position="544"/>
    </location>
</feature>
<evidence type="ECO:0000259" key="2">
    <source>
        <dbReference type="Pfam" id="PF00149"/>
    </source>
</evidence>
<dbReference type="EMBL" id="CP019312">
    <property type="protein sequence ID" value="APX13447.1"/>
    <property type="molecule type" value="Genomic_DNA"/>
</dbReference>
<dbReference type="Pfam" id="PF00149">
    <property type="entry name" value="Metallophos"/>
    <property type="match status" value="1"/>
</dbReference>
<feature type="domain" description="Calcineurin-like phosphoesterase N-terminal" evidence="4">
    <location>
        <begin position="57"/>
        <end position="116"/>
    </location>
</feature>
<dbReference type="SUPFAM" id="SSF56300">
    <property type="entry name" value="Metallo-dependent phosphatases"/>
    <property type="match status" value="1"/>
</dbReference>
<dbReference type="PANTHER" id="PTHR43143:SF6">
    <property type="entry name" value="BLL3016 PROTEIN"/>
    <property type="match status" value="1"/>
</dbReference>
<protein>
    <recommendedName>
        <fullName evidence="7">Phosphohydrolase</fullName>
    </recommendedName>
</protein>
<keyword evidence="6" id="KW-1185">Reference proteome</keyword>
<dbReference type="Pfam" id="PF16371">
    <property type="entry name" value="MetallophosN"/>
    <property type="match status" value="1"/>
</dbReference>
<feature type="signal peptide" evidence="1">
    <location>
        <begin position="1"/>
        <end position="19"/>
    </location>
</feature>
<feature type="chain" id="PRO_5012003825" description="Phosphohydrolase" evidence="1">
    <location>
        <begin position="20"/>
        <end position="644"/>
    </location>
</feature>
<dbReference type="PANTHER" id="PTHR43143">
    <property type="entry name" value="METALLOPHOSPHOESTERASE, CALCINEURIN SUPERFAMILY"/>
    <property type="match status" value="1"/>
</dbReference>